<sequence>MEIKNTHSKVAIVRFVFSGRFLRGAWDIRFQNRFFHFIKK</sequence>
<protein>
    <submittedName>
        <fullName evidence="1">Uncharacterized protein</fullName>
    </submittedName>
</protein>
<proteinExistence type="predicted"/>
<evidence type="ECO:0000313" key="2">
    <source>
        <dbReference type="Proteomes" id="UP000056502"/>
    </source>
</evidence>
<gene>
    <name evidence="1" type="ORF">G436_0940</name>
</gene>
<accession>A0A0M5L7N7</accession>
<dbReference type="Proteomes" id="UP000056502">
    <property type="component" value="Chromosome I"/>
</dbReference>
<name>A0A0M5L7N7_LEPIR</name>
<evidence type="ECO:0000313" key="1">
    <source>
        <dbReference type="EMBL" id="ALE38153.1"/>
    </source>
</evidence>
<organism evidence="1">
    <name type="scientific">Leptospira interrogans serovar Hardjo str. Norma</name>
    <dbReference type="NCBI Taxonomy" id="1279460"/>
    <lineage>
        <taxon>Bacteria</taxon>
        <taxon>Pseudomonadati</taxon>
        <taxon>Spirochaetota</taxon>
        <taxon>Spirochaetia</taxon>
        <taxon>Leptospirales</taxon>
        <taxon>Leptospiraceae</taxon>
        <taxon>Leptospira</taxon>
    </lineage>
</organism>
<reference evidence="1 2" key="1">
    <citation type="journal article" date="2015" name="Genome Announc.">
        <title>Whole-Genome Sequence of Leptospira interrogans Serovar Hardjo Subtype Hardjoprajitno Strain Norma, Isolated from Cattle in a Leptospirosis Outbreak in Brazil.</title>
        <authorList>
            <person name="Cosate M.R."/>
            <person name="Soares S.C."/>
            <person name="Mendes T.A."/>
            <person name="Raittz R.T."/>
            <person name="Moreira E.C."/>
            <person name="Leite R."/>
            <person name="Fernandes G.R."/>
            <person name="Haddad J.P."/>
            <person name="Ortega J.M."/>
        </authorList>
    </citation>
    <scope>NUCLEOTIDE SEQUENCE [LARGE SCALE GENOMIC DNA]</scope>
    <source>
        <strain evidence="1 2">Norma</strain>
    </source>
</reference>
<dbReference type="AlphaFoldDB" id="A0A0M5L7N7"/>
<dbReference type="EMBL" id="CP012603">
    <property type="protein sequence ID" value="ALE38153.1"/>
    <property type="molecule type" value="Genomic_DNA"/>
</dbReference>